<sequence length="246" mass="28053">MTDWRTGQYPGNGSDSVEYLRHKFTNSLLSVCSLIVFEQDKTINAIEKNYGNESEEFKKAKQAYALLFDSNFGYRFLSKLRNVMHHDTMDVLSIDIHAGVNGPIRQGVADVRLARTPLINSRHCNRQLKAQLRELDQDPMYLEMMLQAISGLKVVTRYLRPLVEPALEDHCAILRSFELLYGGEAGQRMLGRGTIEIIEGVPRLPRYERVDAEILDFVHGNVQPIPVFDYETIAPFDSEIFASELT</sequence>
<gene>
    <name evidence="1" type="ORF">N24_0042</name>
</gene>
<reference evidence="1 2" key="1">
    <citation type="submission" date="2016-02" db="EMBL/GenBank/DDBJ databases">
        <title>Corynebacterium glutamicum N24 whole genome sequencing project.</title>
        <authorList>
            <person name="Matsutani M."/>
            <person name="Nangtapong N."/>
            <person name="Yakushi T."/>
            <person name="Matsushita K."/>
        </authorList>
    </citation>
    <scope>NUCLEOTIDE SEQUENCE [LARGE SCALE GENOMIC DNA]</scope>
    <source>
        <strain evidence="1 2">N24</strain>
    </source>
</reference>
<dbReference type="RefSeq" id="WP_096453305.1">
    <property type="nucleotide sequence ID" value="NZ_AP017369.1"/>
</dbReference>
<name>A0A160PM46_9CORY</name>
<dbReference type="KEGG" id="csur:N24_0042"/>
<dbReference type="EMBL" id="AP017369">
    <property type="protein sequence ID" value="BAU94304.1"/>
    <property type="molecule type" value="Genomic_DNA"/>
</dbReference>
<dbReference type="Proteomes" id="UP000218244">
    <property type="component" value="Chromosome"/>
</dbReference>
<proteinExistence type="predicted"/>
<keyword evidence="2" id="KW-1185">Reference proteome</keyword>
<accession>A0A160PM46</accession>
<organism evidence="1 2">
    <name type="scientific">Corynebacterium suranareeae</name>
    <dbReference type="NCBI Taxonomy" id="2506452"/>
    <lineage>
        <taxon>Bacteria</taxon>
        <taxon>Bacillati</taxon>
        <taxon>Actinomycetota</taxon>
        <taxon>Actinomycetes</taxon>
        <taxon>Mycobacteriales</taxon>
        <taxon>Corynebacteriaceae</taxon>
        <taxon>Corynebacterium</taxon>
    </lineage>
</organism>
<dbReference type="AlphaFoldDB" id="A0A160PM46"/>
<evidence type="ECO:0000313" key="1">
    <source>
        <dbReference type="EMBL" id="BAU94304.1"/>
    </source>
</evidence>
<evidence type="ECO:0000313" key="2">
    <source>
        <dbReference type="Proteomes" id="UP000218244"/>
    </source>
</evidence>
<protein>
    <submittedName>
        <fullName evidence="1">Uncharacterized protein</fullName>
    </submittedName>
</protein>